<keyword evidence="1" id="KW-0175">Coiled coil</keyword>
<dbReference type="RefSeq" id="WP_133592773.1">
    <property type="nucleotide sequence ID" value="NZ_CP037953.1"/>
</dbReference>
<dbReference type="PANTHER" id="PTHR43681:SF1">
    <property type="entry name" value="SARCALUMENIN"/>
    <property type="match status" value="1"/>
</dbReference>
<dbReference type="InterPro" id="IPR051943">
    <property type="entry name" value="TRAFAC_Dynamin-like_GTPase"/>
</dbReference>
<keyword evidence="4" id="KW-1185">Reference proteome</keyword>
<evidence type="ECO:0000313" key="4">
    <source>
        <dbReference type="Proteomes" id="UP000295375"/>
    </source>
</evidence>
<gene>
    <name evidence="3" type="ORF">EV696_12047</name>
</gene>
<dbReference type="Pfam" id="PF00350">
    <property type="entry name" value="Dynamin_N"/>
    <property type="match status" value="1"/>
</dbReference>
<sequence length="656" mass="74584">MTAQVFSRHIETYSLWKAQVAKEIRAYRLWLRRNNLFTPEGDMRLYQLLETLRSDYVTIAFAGEFSRGKTELINAIFFSGFGQRILPSQAGRTTMCPTELFYDRETRTSYLRLLPIETRLTDIPIADYRGMPGQWVEIPLMADNPSEMARVMMSLTETKVVPVADAVKLGFKEELLDESENEPGKVEIPAWRHALVSFPHPLLQQGLCILDTPGLNALGSEPELTLSLLPQAQAVVFVMAADQGVTASDMAIWNEHVASLKDRPNLGLYAVLNKVDTLWDELDSRKKIEKALSRVVRATSRQLELKESDIVPVSAKQGLLAKVRDDQALLLRSHILELEKLLSDAVLGYRRQALWESVIEECAAHVENSLQLLNTRREQLLSQKHDLENLQESNVEALTGMVQKAQKLHEEFKRKQTALTPTQRLMDRQSNILQGIISNEVISQLIERTQGRLMNARTTVGLVRAMREFFTEIDAIIGELSHQADLSNRMAESVYRKFENEFGLQRIEPRLLPARGFRRRLHEFIHDADELSRLMQIALNFESLAVRRFFTTTVAQITEFLQAVRRELHSWGQNALAPLSQQLASQKLTVEQHLQQLQNMQRTGATAAGRIKALNTLVMDLDGEAAQAAQMLETLRSPPPEDEDSNVVAFSRAWQR</sequence>
<feature type="domain" description="Dynamin N-terminal" evidence="2">
    <location>
        <begin position="59"/>
        <end position="274"/>
    </location>
</feature>
<name>A0A4R6UF80_9GAMM</name>
<evidence type="ECO:0000313" key="3">
    <source>
        <dbReference type="EMBL" id="TDQ45470.1"/>
    </source>
</evidence>
<comment type="caution">
    <text evidence="3">The sequence shown here is derived from an EMBL/GenBank/DDBJ whole genome shotgun (WGS) entry which is preliminary data.</text>
</comment>
<proteinExistence type="predicted"/>
<dbReference type="Gene3D" id="3.40.50.300">
    <property type="entry name" value="P-loop containing nucleotide triphosphate hydrolases"/>
    <property type="match status" value="1"/>
</dbReference>
<accession>A0A4R6UF80</accession>
<dbReference type="InterPro" id="IPR045063">
    <property type="entry name" value="Dynamin_N"/>
</dbReference>
<dbReference type="AlphaFoldDB" id="A0A4R6UF80"/>
<dbReference type="SUPFAM" id="SSF52540">
    <property type="entry name" value="P-loop containing nucleoside triphosphate hydrolases"/>
    <property type="match status" value="1"/>
</dbReference>
<dbReference type="InterPro" id="IPR027417">
    <property type="entry name" value="P-loop_NTPase"/>
</dbReference>
<reference evidence="3 4" key="1">
    <citation type="submission" date="2019-03" db="EMBL/GenBank/DDBJ databases">
        <title>Genomic Encyclopedia of Type Strains, Phase IV (KMG-IV): sequencing the most valuable type-strain genomes for metagenomic binning, comparative biology and taxonomic classification.</title>
        <authorList>
            <person name="Goeker M."/>
        </authorList>
    </citation>
    <scope>NUCLEOTIDE SEQUENCE [LARGE SCALE GENOMIC DNA]</scope>
    <source>
        <strain evidence="3 4">DSM 103792</strain>
    </source>
</reference>
<dbReference type="Proteomes" id="UP000295375">
    <property type="component" value="Unassembled WGS sequence"/>
</dbReference>
<evidence type="ECO:0000259" key="2">
    <source>
        <dbReference type="Pfam" id="PF00350"/>
    </source>
</evidence>
<dbReference type="OrthoDB" id="5295100at2"/>
<evidence type="ECO:0000256" key="1">
    <source>
        <dbReference type="SAM" id="Coils"/>
    </source>
</evidence>
<protein>
    <submittedName>
        <fullName evidence="3">Dynamin family protein</fullName>
    </submittedName>
</protein>
<dbReference type="EMBL" id="SNYM01000020">
    <property type="protein sequence ID" value="TDQ45470.1"/>
    <property type="molecule type" value="Genomic_DNA"/>
</dbReference>
<feature type="coiled-coil region" evidence="1">
    <location>
        <begin position="363"/>
        <end position="415"/>
    </location>
</feature>
<dbReference type="PANTHER" id="PTHR43681">
    <property type="entry name" value="TRANSMEMBRANE GTPASE FZO"/>
    <property type="match status" value="1"/>
</dbReference>
<organism evidence="3 4">
    <name type="scientific">Permianibacter aggregans</name>
    <dbReference type="NCBI Taxonomy" id="1510150"/>
    <lineage>
        <taxon>Bacteria</taxon>
        <taxon>Pseudomonadati</taxon>
        <taxon>Pseudomonadota</taxon>
        <taxon>Gammaproteobacteria</taxon>
        <taxon>Pseudomonadales</taxon>
        <taxon>Pseudomonadaceae</taxon>
        <taxon>Permianibacter</taxon>
    </lineage>
</organism>